<evidence type="ECO:0000313" key="2">
    <source>
        <dbReference type="EMBL" id="ETO22299.1"/>
    </source>
</evidence>
<evidence type="ECO:0000313" key="3">
    <source>
        <dbReference type="Proteomes" id="UP000023152"/>
    </source>
</evidence>
<dbReference type="EMBL" id="ASPP01010853">
    <property type="protein sequence ID" value="ETO22299.1"/>
    <property type="molecule type" value="Genomic_DNA"/>
</dbReference>
<sequence length="170" mass="18788">MSKEVSFEQSHSNRVPTKKEVEEEKTEMMTEAGKKQDVAPSTMTEKEEEEEEEERSEKNEMDHLNLSNSAMEVPQKKESLGKVVASIKVEKDEAAEATHLNQGVVSPEAYFNTAQNDSTRSNSLPTYTNTNVNGHNGGVGNVKGHLYKMHSGSSIVTASEATSIHSCWNK</sequence>
<comment type="caution">
    <text evidence="2">The sequence shown here is derived from an EMBL/GenBank/DDBJ whole genome shotgun (WGS) entry which is preliminary data.</text>
</comment>
<name>X6N966_RETFI</name>
<organism evidence="2 3">
    <name type="scientific">Reticulomyxa filosa</name>
    <dbReference type="NCBI Taxonomy" id="46433"/>
    <lineage>
        <taxon>Eukaryota</taxon>
        <taxon>Sar</taxon>
        <taxon>Rhizaria</taxon>
        <taxon>Retaria</taxon>
        <taxon>Foraminifera</taxon>
        <taxon>Monothalamids</taxon>
        <taxon>Reticulomyxidae</taxon>
        <taxon>Reticulomyxa</taxon>
    </lineage>
</organism>
<dbReference type="Proteomes" id="UP000023152">
    <property type="component" value="Unassembled WGS sequence"/>
</dbReference>
<evidence type="ECO:0000256" key="1">
    <source>
        <dbReference type="SAM" id="MobiDB-lite"/>
    </source>
</evidence>
<reference evidence="2 3" key="1">
    <citation type="journal article" date="2013" name="Curr. Biol.">
        <title>The Genome of the Foraminiferan Reticulomyxa filosa.</title>
        <authorList>
            <person name="Glockner G."/>
            <person name="Hulsmann N."/>
            <person name="Schleicher M."/>
            <person name="Noegel A.A."/>
            <person name="Eichinger L."/>
            <person name="Gallinger C."/>
            <person name="Pawlowski J."/>
            <person name="Sierra R."/>
            <person name="Euteneuer U."/>
            <person name="Pillet L."/>
            <person name="Moustafa A."/>
            <person name="Platzer M."/>
            <person name="Groth M."/>
            <person name="Szafranski K."/>
            <person name="Schliwa M."/>
        </authorList>
    </citation>
    <scope>NUCLEOTIDE SEQUENCE [LARGE SCALE GENOMIC DNA]</scope>
</reference>
<protein>
    <submittedName>
        <fullName evidence="2">Uncharacterized protein</fullName>
    </submittedName>
</protein>
<gene>
    <name evidence="2" type="ORF">RFI_14900</name>
</gene>
<feature type="compositionally biased region" description="Polar residues" evidence="1">
    <location>
        <begin position="114"/>
        <end position="127"/>
    </location>
</feature>
<feature type="region of interest" description="Disordered" evidence="1">
    <location>
        <begin position="114"/>
        <end position="136"/>
    </location>
</feature>
<feature type="region of interest" description="Disordered" evidence="1">
    <location>
        <begin position="1"/>
        <end position="78"/>
    </location>
</feature>
<keyword evidence="3" id="KW-1185">Reference proteome</keyword>
<accession>X6N966</accession>
<proteinExistence type="predicted"/>
<feature type="compositionally biased region" description="Basic and acidic residues" evidence="1">
    <location>
        <begin position="17"/>
        <end position="37"/>
    </location>
</feature>
<dbReference type="AlphaFoldDB" id="X6N966"/>